<dbReference type="InterPro" id="IPR043426">
    <property type="entry name" value="MltB-like"/>
</dbReference>
<dbReference type="EMBL" id="LAPV01000042">
    <property type="protein sequence ID" value="KKC34246.1"/>
    <property type="molecule type" value="Genomic_DNA"/>
</dbReference>
<dbReference type="InterPro" id="IPR023346">
    <property type="entry name" value="Lysozyme-like_dom_sf"/>
</dbReference>
<dbReference type="InterPro" id="IPR011970">
    <property type="entry name" value="MltB_2"/>
</dbReference>
<feature type="domain" description="Peptidoglycan binding-like" evidence="2">
    <location>
        <begin position="340"/>
        <end position="388"/>
    </location>
</feature>
<evidence type="ECO:0000313" key="4">
    <source>
        <dbReference type="EMBL" id="KKC34246.1"/>
    </source>
</evidence>
<dbReference type="Gene3D" id="1.10.101.10">
    <property type="entry name" value="PGBD-like superfamily/PGBD"/>
    <property type="match status" value="1"/>
</dbReference>
<dbReference type="Proteomes" id="UP000182258">
    <property type="component" value="Unassembled WGS sequence"/>
</dbReference>
<dbReference type="EMBL" id="FOMB01000009">
    <property type="protein sequence ID" value="SFC69898.1"/>
    <property type="molecule type" value="Genomic_DNA"/>
</dbReference>
<dbReference type="PATRIC" id="fig|728005.3.peg.3188"/>
<evidence type="ECO:0000259" key="3">
    <source>
        <dbReference type="Pfam" id="PF13406"/>
    </source>
</evidence>
<evidence type="ECO:0000259" key="2">
    <source>
        <dbReference type="Pfam" id="PF01471"/>
    </source>
</evidence>
<accession>A0A0F5Q0T7</accession>
<dbReference type="AlphaFoldDB" id="A0A0F5Q0T7"/>
<dbReference type="NCBIfam" id="TIGR02283">
    <property type="entry name" value="MltB_2"/>
    <property type="match status" value="1"/>
</dbReference>
<reference evidence="5 7" key="2">
    <citation type="submission" date="2016-10" db="EMBL/GenBank/DDBJ databases">
        <authorList>
            <person name="de Groot N.N."/>
        </authorList>
    </citation>
    <scope>NUCLEOTIDE SEQUENCE [LARGE SCALE GENOMIC DNA]</scope>
    <source>
        <strain evidence="5 7">CGMCC 1.10210</strain>
    </source>
</reference>
<dbReference type="SUPFAM" id="SSF53955">
    <property type="entry name" value="Lysozyme-like"/>
    <property type="match status" value="1"/>
</dbReference>
<dbReference type="Gene3D" id="1.10.530.10">
    <property type="match status" value="1"/>
</dbReference>
<dbReference type="InterPro" id="IPR036365">
    <property type="entry name" value="PGBD-like_sf"/>
</dbReference>
<dbReference type="Gene3D" id="1.10.8.350">
    <property type="entry name" value="Bacterial muramidase"/>
    <property type="match status" value="1"/>
</dbReference>
<dbReference type="InterPro" id="IPR002477">
    <property type="entry name" value="Peptidoglycan-bd-like"/>
</dbReference>
<reference evidence="4 6" key="1">
    <citation type="submission" date="2015-03" db="EMBL/GenBank/DDBJ databases">
        <authorList>
            <person name="Lepp D."/>
            <person name="Hassan Y.I."/>
            <person name="Li X.-Z."/>
            <person name="Zhou T."/>
        </authorList>
    </citation>
    <scope>NUCLEOTIDE SEQUENCE [LARGE SCALE GENOMIC DNA]</scope>
    <source>
        <strain evidence="4 6">Cr7-05</strain>
    </source>
</reference>
<dbReference type="InterPro" id="IPR031304">
    <property type="entry name" value="SLT_2"/>
</dbReference>
<dbReference type="GO" id="GO:0009253">
    <property type="term" value="P:peptidoglycan catabolic process"/>
    <property type="evidence" value="ECO:0007669"/>
    <property type="project" value="TreeGrafter"/>
</dbReference>
<keyword evidence="1" id="KW-0732">Signal</keyword>
<gene>
    <name evidence="5" type="ORF">SAMN04488059_10954</name>
    <name evidence="4" type="ORF">WH91_03995</name>
</gene>
<dbReference type="Pfam" id="PF01471">
    <property type="entry name" value="PG_binding_1"/>
    <property type="match status" value="1"/>
</dbReference>
<dbReference type="PANTHER" id="PTHR30163">
    <property type="entry name" value="MEMBRANE-BOUND LYTIC MUREIN TRANSGLYCOSYLASE B"/>
    <property type="match status" value="1"/>
</dbReference>
<feature type="signal peptide" evidence="1">
    <location>
        <begin position="1"/>
        <end position="18"/>
    </location>
</feature>
<dbReference type="RefSeq" id="WP_046169729.1">
    <property type="nucleotide sequence ID" value="NZ_FOMB01000009.1"/>
</dbReference>
<dbReference type="PANTHER" id="PTHR30163:SF8">
    <property type="entry name" value="LYTIC MUREIN TRANSGLYCOSYLASE"/>
    <property type="match status" value="1"/>
</dbReference>
<evidence type="ECO:0000256" key="1">
    <source>
        <dbReference type="SAM" id="SignalP"/>
    </source>
</evidence>
<dbReference type="GO" id="GO:0008933">
    <property type="term" value="F:peptidoglycan lytic transglycosylase activity"/>
    <property type="evidence" value="ECO:0007669"/>
    <property type="project" value="TreeGrafter"/>
</dbReference>
<organism evidence="5 7">
    <name type="scientific">Devosia psychrophila</name>
    <dbReference type="NCBI Taxonomy" id="728005"/>
    <lineage>
        <taxon>Bacteria</taxon>
        <taxon>Pseudomonadati</taxon>
        <taxon>Pseudomonadota</taxon>
        <taxon>Alphaproteobacteria</taxon>
        <taxon>Hyphomicrobiales</taxon>
        <taxon>Devosiaceae</taxon>
        <taxon>Devosia</taxon>
    </lineage>
</organism>
<keyword evidence="6" id="KW-1185">Reference proteome</keyword>
<feature type="domain" description="Transglycosylase SLT" evidence="3">
    <location>
        <begin position="23"/>
        <end position="317"/>
    </location>
</feature>
<protein>
    <submittedName>
        <fullName evidence="5">Membrane-bound lytic murein transglycosylase B</fullName>
    </submittedName>
</protein>
<dbReference type="SUPFAM" id="SSF47090">
    <property type="entry name" value="PGBD-like"/>
    <property type="match status" value="1"/>
</dbReference>
<dbReference type="STRING" id="728005.SAMN04488059_10954"/>
<feature type="chain" id="PRO_5010418819" evidence="1">
    <location>
        <begin position="19"/>
        <end position="398"/>
    </location>
</feature>
<evidence type="ECO:0000313" key="6">
    <source>
        <dbReference type="Proteomes" id="UP000033519"/>
    </source>
</evidence>
<evidence type="ECO:0000313" key="7">
    <source>
        <dbReference type="Proteomes" id="UP000182258"/>
    </source>
</evidence>
<name>A0A0F5Q0T7_9HYPH</name>
<sequence>MLRLLALIFALLTLPAFAQPVESFDSFIANFRAKALAAGVSGAVYDAAMGGLTPDPRVPDLVTTQPEFTTPIWDYIEGRVTSGRVERGKAAIGRNSTLFASVGQTYGVDPYVLGAIWGMETDYGAVLGNDSLIRPIVRSLATLVHQRRTRLVEDEADLIAALLLVQRDGQSPIGSWAGAIGHLQVNPSNVLAHGTDGDGDGRVDLHNSLADALATSAKFLRALGYQPGLDWGMEVVVPEGFDYLLATRTEMRPISFFAERGIARVAGRSFADANLPVFLYVPAGKDGPKFLMTQNYLVLKGYNFSDSYAMSVAHMTDRLKGGGGFVDDWPRKTALPNLAQRKAIQQALLTLGLYQGAVDGRLGPISQEAYARFQAARGEVADGFITGASHDALVAASR</sequence>
<dbReference type="Pfam" id="PF13406">
    <property type="entry name" value="SLT_2"/>
    <property type="match status" value="1"/>
</dbReference>
<dbReference type="OrthoDB" id="9808544at2"/>
<dbReference type="Proteomes" id="UP000033519">
    <property type="component" value="Unassembled WGS sequence"/>
</dbReference>
<dbReference type="InterPro" id="IPR036366">
    <property type="entry name" value="PGBDSf"/>
</dbReference>
<proteinExistence type="predicted"/>
<evidence type="ECO:0000313" key="5">
    <source>
        <dbReference type="EMBL" id="SFC69898.1"/>
    </source>
</evidence>